<dbReference type="Proteomes" id="UP000014463">
    <property type="component" value="Unassembled WGS sequence"/>
</dbReference>
<organism evidence="3 4">
    <name type="scientific">Litchfieldella anticariensis (strain DSM 16096 / CECT 5854 / CIP 108499 / LMG 22089 / FP35)</name>
    <name type="common">Halomonas anticariensis</name>
    <dbReference type="NCBI Taxonomy" id="1121939"/>
    <lineage>
        <taxon>Bacteria</taxon>
        <taxon>Pseudomonadati</taxon>
        <taxon>Pseudomonadota</taxon>
        <taxon>Gammaproteobacteria</taxon>
        <taxon>Oceanospirillales</taxon>
        <taxon>Halomonadaceae</taxon>
        <taxon>Litchfieldella</taxon>
    </lineage>
</organism>
<evidence type="ECO:0000313" key="3">
    <source>
        <dbReference type="EMBL" id="EPC00636.1"/>
    </source>
</evidence>
<name>S2L7C2_LITA3</name>
<accession>S2L7C2</accession>
<evidence type="ECO:0000313" key="4">
    <source>
        <dbReference type="Proteomes" id="UP000014463"/>
    </source>
</evidence>
<dbReference type="EMBL" id="ASTJ01000039">
    <property type="protein sequence ID" value="EPC00636.1"/>
    <property type="molecule type" value="Genomic_DNA"/>
</dbReference>
<dbReference type="eggNOG" id="ENOG5033MI5">
    <property type="taxonomic scope" value="Bacteria"/>
</dbReference>
<comment type="caution">
    <text evidence="3">The sequence shown here is derived from an EMBL/GenBank/DDBJ whole genome shotgun (WGS) entry which is preliminary data.</text>
</comment>
<gene>
    <name evidence="3" type="ORF">L861_12650</name>
</gene>
<feature type="compositionally biased region" description="Basic and acidic residues" evidence="1">
    <location>
        <begin position="288"/>
        <end position="302"/>
    </location>
</feature>
<sequence length="319" mass="36189">MPTLYHAPELAPLLSGDLPCWLVLDRLPDTLKRLYELEEAPQYVPLYARTRYADCLAQSPLLVRVSDALPPLWQTFVNGHGEAPLRGVIVTSQASTAEVVAHLRSRLETRFYGQRRGLLRFYDPWIAAHLFSHAVSDSAWLGPLQRVVWHGGTFEQRAEVGAQWYALSATDAPTSLAVPDDEMPLGLAPAQETAMERYATRWPLWRQRVERHGLREDSREQARLFVTACEEAERLALPREQWPDYLTWRFEAPEATWPEGIVDTPAERRLARLQRHIESKKASLPADRWNEDGDTSRDKADDAGTDVLALLGTFAGDKE</sequence>
<dbReference type="Pfam" id="PF13503">
    <property type="entry name" value="DUF4123"/>
    <property type="match status" value="1"/>
</dbReference>
<feature type="region of interest" description="Disordered" evidence="1">
    <location>
        <begin position="281"/>
        <end position="303"/>
    </location>
</feature>
<protein>
    <recommendedName>
        <fullName evidence="2">DUF4123 domain-containing protein</fullName>
    </recommendedName>
</protein>
<proteinExistence type="predicted"/>
<dbReference type="InterPro" id="IPR025391">
    <property type="entry name" value="DUF4123"/>
</dbReference>
<feature type="domain" description="DUF4123" evidence="2">
    <location>
        <begin position="20"/>
        <end position="133"/>
    </location>
</feature>
<dbReference type="AlphaFoldDB" id="S2L7C2"/>
<dbReference type="OrthoDB" id="6363308at2"/>
<dbReference type="PATRIC" id="fig|1121939.11.peg.3708"/>
<keyword evidence="4" id="KW-1185">Reference proteome</keyword>
<dbReference type="STRING" id="1121939.L861_12650"/>
<reference evidence="3 4" key="1">
    <citation type="journal article" date="2013" name="Genome Announc.">
        <title>Draft genome sequence of the moderately halophilic gammaproteobacterium Halomonas anticariensis FP35.</title>
        <authorList>
            <person name="Tahrioui A."/>
            <person name="Quesada E."/>
            <person name="Llamas I."/>
        </authorList>
    </citation>
    <scope>NUCLEOTIDE SEQUENCE [LARGE SCALE GENOMIC DNA]</scope>
    <source>
        <strain evidence="4">DSM 16096 / CECT 5854 / LMG 22089 / FP35</strain>
    </source>
</reference>
<dbReference type="RefSeq" id="WP_016418223.1">
    <property type="nucleotide sequence ID" value="NZ_AUAB01000005.1"/>
</dbReference>
<evidence type="ECO:0000256" key="1">
    <source>
        <dbReference type="SAM" id="MobiDB-lite"/>
    </source>
</evidence>
<evidence type="ECO:0000259" key="2">
    <source>
        <dbReference type="Pfam" id="PF13503"/>
    </source>
</evidence>